<feature type="domain" description="NAC" evidence="6">
    <location>
        <begin position="1"/>
        <end position="64"/>
    </location>
</feature>
<gene>
    <name evidence="7" type="ORF">E2562_035807</name>
</gene>
<reference evidence="7 8" key="1">
    <citation type="submission" date="2019-11" db="EMBL/GenBank/DDBJ databases">
        <title>Whole genome sequence of Oryza granulata.</title>
        <authorList>
            <person name="Li W."/>
        </authorList>
    </citation>
    <scope>NUCLEOTIDE SEQUENCE [LARGE SCALE GENOMIC DNA]</scope>
    <source>
        <strain evidence="8">cv. Menghai</strain>
        <tissue evidence="7">Leaf</tissue>
    </source>
</reference>
<evidence type="ECO:0000259" key="6">
    <source>
        <dbReference type="PROSITE" id="PS51005"/>
    </source>
</evidence>
<dbReference type="OrthoDB" id="729519at2759"/>
<dbReference type="GO" id="GO:0006355">
    <property type="term" value="P:regulation of DNA-templated transcription"/>
    <property type="evidence" value="ECO:0007669"/>
    <property type="project" value="InterPro"/>
</dbReference>
<dbReference type="GO" id="GO:0003677">
    <property type="term" value="F:DNA binding"/>
    <property type="evidence" value="ECO:0007669"/>
    <property type="project" value="UniProtKB-KW"/>
</dbReference>
<comment type="caution">
    <text evidence="7">The sequence shown here is derived from an EMBL/GenBank/DDBJ whole genome shotgun (WGS) entry which is preliminary data.</text>
</comment>
<accession>A0A6G1DAC3</accession>
<protein>
    <recommendedName>
        <fullName evidence="6">NAC domain-containing protein</fullName>
    </recommendedName>
</protein>
<keyword evidence="4" id="KW-0539">Nucleus</keyword>
<organism evidence="7 8">
    <name type="scientific">Oryza meyeriana var. granulata</name>
    <dbReference type="NCBI Taxonomy" id="110450"/>
    <lineage>
        <taxon>Eukaryota</taxon>
        <taxon>Viridiplantae</taxon>
        <taxon>Streptophyta</taxon>
        <taxon>Embryophyta</taxon>
        <taxon>Tracheophyta</taxon>
        <taxon>Spermatophyta</taxon>
        <taxon>Magnoliopsida</taxon>
        <taxon>Liliopsida</taxon>
        <taxon>Poales</taxon>
        <taxon>Poaceae</taxon>
        <taxon>BOP clade</taxon>
        <taxon>Oryzoideae</taxon>
        <taxon>Oryzeae</taxon>
        <taxon>Oryzinae</taxon>
        <taxon>Oryza</taxon>
        <taxon>Oryza meyeriana</taxon>
    </lineage>
</organism>
<evidence type="ECO:0000256" key="2">
    <source>
        <dbReference type="ARBA" id="ARBA00023125"/>
    </source>
</evidence>
<dbReference type="EMBL" id="SPHZ02000007">
    <property type="protein sequence ID" value="KAF0909366.1"/>
    <property type="molecule type" value="Genomic_DNA"/>
</dbReference>
<evidence type="ECO:0000256" key="1">
    <source>
        <dbReference type="ARBA" id="ARBA00023015"/>
    </source>
</evidence>
<sequence>MSVDGKRLLVPDGGGLEITWRKYVLSFFADGERGSSGWVMHEYAITARAELASSLMRLYRIRFSGYGKKCKREPECQGCHEYIGGELAVTKTALLEELVPPPASAAAVVKLADDSDGCSSVMEDSSLAFPNLPDLIVLPAEESGARGGAAPALSGVSSPDNQNNFSLGEAPMT</sequence>
<keyword evidence="3" id="KW-0804">Transcription</keyword>
<keyword evidence="8" id="KW-1185">Reference proteome</keyword>
<evidence type="ECO:0000256" key="4">
    <source>
        <dbReference type="ARBA" id="ARBA00023242"/>
    </source>
</evidence>
<evidence type="ECO:0000313" key="8">
    <source>
        <dbReference type="Proteomes" id="UP000479710"/>
    </source>
</evidence>
<evidence type="ECO:0000256" key="5">
    <source>
        <dbReference type="SAM" id="MobiDB-lite"/>
    </source>
</evidence>
<keyword evidence="1" id="KW-0805">Transcription regulation</keyword>
<evidence type="ECO:0000313" key="7">
    <source>
        <dbReference type="EMBL" id="KAF0909366.1"/>
    </source>
</evidence>
<dbReference type="PROSITE" id="PS51005">
    <property type="entry name" value="NAC"/>
    <property type="match status" value="1"/>
</dbReference>
<dbReference type="SUPFAM" id="SSF101941">
    <property type="entry name" value="NAC domain"/>
    <property type="match status" value="1"/>
</dbReference>
<keyword evidence="2" id="KW-0238">DNA-binding</keyword>
<evidence type="ECO:0000256" key="3">
    <source>
        <dbReference type="ARBA" id="ARBA00023163"/>
    </source>
</evidence>
<dbReference type="InterPro" id="IPR003441">
    <property type="entry name" value="NAC-dom"/>
</dbReference>
<feature type="region of interest" description="Disordered" evidence="5">
    <location>
        <begin position="146"/>
        <end position="173"/>
    </location>
</feature>
<dbReference type="Proteomes" id="UP000479710">
    <property type="component" value="Unassembled WGS sequence"/>
</dbReference>
<dbReference type="InterPro" id="IPR036093">
    <property type="entry name" value="NAC_dom_sf"/>
</dbReference>
<name>A0A6G1DAC3_9ORYZ</name>
<dbReference type="AlphaFoldDB" id="A0A6G1DAC3"/>
<feature type="compositionally biased region" description="Polar residues" evidence="5">
    <location>
        <begin position="155"/>
        <end position="166"/>
    </location>
</feature>
<proteinExistence type="predicted"/>